<evidence type="ECO:0000313" key="1">
    <source>
        <dbReference type="EMBL" id="KAI8540862.1"/>
    </source>
</evidence>
<proteinExistence type="predicted"/>
<dbReference type="EMBL" id="CM046395">
    <property type="protein sequence ID" value="KAI8540862.1"/>
    <property type="molecule type" value="Genomic_DNA"/>
</dbReference>
<keyword evidence="2" id="KW-1185">Reference proteome</keyword>
<name>A0ACC0MIP6_RHOML</name>
<dbReference type="Proteomes" id="UP001062846">
    <property type="component" value="Chromosome 8"/>
</dbReference>
<comment type="caution">
    <text evidence="1">The sequence shown here is derived from an EMBL/GenBank/DDBJ whole genome shotgun (WGS) entry which is preliminary data.</text>
</comment>
<organism evidence="1 2">
    <name type="scientific">Rhododendron molle</name>
    <name type="common">Chinese azalea</name>
    <name type="synonym">Azalea mollis</name>
    <dbReference type="NCBI Taxonomy" id="49168"/>
    <lineage>
        <taxon>Eukaryota</taxon>
        <taxon>Viridiplantae</taxon>
        <taxon>Streptophyta</taxon>
        <taxon>Embryophyta</taxon>
        <taxon>Tracheophyta</taxon>
        <taxon>Spermatophyta</taxon>
        <taxon>Magnoliopsida</taxon>
        <taxon>eudicotyledons</taxon>
        <taxon>Gunneridae</taxon>
        <taxon>Pentapetalae</taxon>
        <taxon>asterids</taxon>
        <taxon>Ericales</taxon>
        <taxon>Ericaceae</taxon>
        <taxon>Ericoideae</taxon>
        <taxon>Rhodoreae</taxon>
        <taxon>Rhododendron</taxon>
    </lineage>
</organism>
<protein>
    <submittedName>
        <fullName evidence="1">Uncharacterized protein</fullName>
    </submittedName>
</protein>
<sequence>MQMAIIKLAKNHRQAINTQQPVGSVVGIAAGIVVGIVAGIVGGMVEGIFARNVIGIEVMFGNFGIGKYNSRLALVPFTSPRKAYYS</sequence>
<reference evidence="1" key="1">
    <citation type="submission" date="2022-02" db="EMBL/GenBank/DDBJ databases">
        <title>Plant Genome Project.</title>
        <authorList>
            <person name="Zhang R.-G."/>
        </authorList>
    </citation>
    <scope>NUCLEOTIDE SEQUENCE</scope>
    <source>
        <strain evidence="1">AT1</strain>
    </source>
</reference>
<accession>A0ACC0MIP6</accession>
<evidence type="ECO:0000313" key="2">
    <source>
        <dbReference type="Proteomes" id="UP001062846"/>
    </source>
</evidence>
<gene>
    <name evidence="1" type="ORF">RHMOL_Rhmol08G0017700</name>
</gene>